<dbReference type="InterPro" id="IPR036676">
    <property type="entry name" value="PurM-like_C_sf"/>
</dbReference>
<keyword evidence="1" id="KW-0479">Metal-binding</keyword>
<feature type="binding site" evidence="1">
    <location>
        <position position="36"/>
    </location>
    <ligand>
        <name>Mg(2+)</name>
        <dbReference type="ChEBI" id="CHEBI:18420"/>
        <label>4</label>
    </ligand>
</feature>
<feature type="binding site" evidence="1">
    <location>
        <position position="284"/>
    </location>
    <ligand>
        <name>substrate</name>
    </ligand>
</feature>
<feature type="binding site" evidence="1">
    <location>
        <position position="233"/>
    </location>
    <ligand>
        <name>ATP</name>
        <dbReference type="ChEBI" id="CHEBI:30616"/>
    </ligand>
</feature>
<dbReference type="InterPro" id="IPR010918">
    <property type="entry name" value="PurM-like_C_dom"/>
</dbReference>
<comment type="pathway">
    <text evidence="1">Cofactor biosynthesis; thiamine diphosphate biosynthesis; thiamine diphosphate from thiamine phosphate: step 1/1.</text>
</comment>
<dbReference type="NCBIfam" id="TIGR01379">
    <property type="entry name" value="thiL"/>
    <property type="match status" value="1"/>
</dbReference>
<comment type="caution">
    <text evidence="1">Lacks conserved residue(s) required for the propagation of feature annotation.</text>
</comment>
<accession>A0ABV5VS31</accession>
<keyword evidence="1 4" id="KW-0418">Kinase</keyword>
<dbReference type="SUPFAM" id="SSF56042">
    <property type="entry name" value="PurM C-terminal domain-like"/>
    <property type="match status" value="1"/>
</dbReference>
<evidence type="ECO:0000313" key="5">
    <source>
        <dbReference type="Proteomes" id="UP001589619"/>
    </source>
</evidence>
<keyword evidence="1" id="KW-0460">Magnesium</keyword>
<keyword evidence="1 4" id="KW-0808">Transferase</keyword>
<dbReference type="Proteomes" id="UP001589619">
    <property type="component" value="Unassembled WGS sequence"/>
</dbReference>
<feature type="binding site" evidence="1">
    <location>
        <position position="347"/>
    </location>
    <ligand>
        <name>substrate</name>
    </ligand>
</feature>
<dbReference type="PANTHER" id="PTHR30270:SF0">
    <property type="entry name" value="THIAMINE-MONOPHOSPHATE KINASE"/>
    <property type="match status" value="1"/>
</dbReference>
<feature type="binding site" evidence="1">
    <location>
        <position position="130"/>
    </location>
    <ligand>
        <name>Mg(2+)</name>
        <dbReference type="ChEBI" id="CHEBI:18420"/>
        <label>1</label>
    </ligand>
</feature>
<dbReference type="GO" id="GO:0009030">
    <property type="term" value="F:thiamine-phosphate kinase activity"/>
    <property type="evidence" value="ECO:0007669"/>
    <property type="project" value="UniProtKB-EC"/>
</dbReference>
<organism evidence="4 5">
    <name type="scientific">Paenibacillus hodogayensis</name>
    <dbReference type="NCBI Taxonomy" id="279208"/>
    <lineage>
        <taxon>Bacteria</taxon>
        <taxon>Bacillati</taxon>
        <taxon>Bacillota</taxon>
        <taxon>Bacilli</taxon>
        <taxon>Bacillales</taxon>
        <taxon>Paenibacillaceae</taxon>
        <taxon>Paenibacillus</taxon>
    </lineage>
</organism>
<evidence type="ECO:0000256" key="1">
    <source>
        <dbReference type="HAMAP-Rule" id="MF_02128"/>
    </source>
</evidence>
<feature type="binding site" evidence="1">
    <location>
        <position position="234"/>
    </location>
    <ligand>
        <name>Mg(2+)</name>
        <dbReference type="ChEBI" id="CHEBI:18420"/>
        <label>5</label>
    </ligand>
</feature>
<feature type="binding site" evidence="1">
    <location>
        <begin position="129"/>
        <end position="130"/>
    </location>
    <ligand>
        <name>ATP</name>
        <dbReference type="ChEBI" id="CHEBI:30616"/>
    </ligand>
</feature>
<feature type="binding site" evidence="1">
    <location>
        <position position="53"/>
    </location>
    <ligand>
        <name>Mg(2+)</name>
        <dbReference type="ChEBI" id="CHEBI:18420"/>
        <label>1</label>
    </ligand>
</feature>
<comment type="catalytic activity">
    <reaction evidence="1">
        <text>thiamine phosphate + ATP = thiamine diphosphate + ADP</text>
        <dbReference type="Rhea" id="RHEA:15913"/>
        <dbReference type="ChEBI" id="CHEBI:30616"/>
        <dbReference type="ChEBI" id="CHEBI:37575"/>
        <dbReference type="ChEBI" id="CHEBI:58937"/>
        <dbReference type="ChEBI" id="CHEBI:456216"/>
        <dbReference type="EC" id="2.7.4.16"/>
    </reaction>
</comment>
<comment type="caution">
    <text evidence="4">The sequence shown here is derived from an EMBL/GenBank/DDBJ whole genome shotgun (WGS) entry which is preliminary data.</text>
</comment>
<keyword evidence="1" id="KW-0547">Nucleotide-binding</keyword>
<comment type="similarity">
    <text evidence="1">Belongs to the thiamine-monophosphate kinase family.</text>
</comment>
<feature type="binding site" evidence="1">
    <location>
        <position position="60"/>
    </location>
    <ligand>
        <name>substrate</name>
    </ligand>
</feature>
<dbReference type="SUPFAM" id="SSF55326">
    <property type="entry name" value="PurM N-terminal domain-like"/>
    <property type="match status" value="1"/>
</dbReference>
<evidence type="ECO:0000313" key="4">
    <source>
        <dbReference type="EMBL" id="MFB9751076.1"/>
    </source>
</evidence>
<sequence>MAGVDEFALIRMLNQSGMKGVPGPAGSGVSVGIGDDAAVLRSAGGTELVVSCDTMVESVHFKPETMTYRDIGYKAMASSLSDLAAMGAKPRWALVALASSRGLSAARLGELYDGLYACANRYGATIVGGDTTSSPGGLTVTVTVIGEAAVGRALLRSSAKPGDAVFVTGPLGASAAGLRYLLAQGEAAPLLEALPDAIRPLARAHRMPEPRIVAGLLLGEARTGLCGALNDISDGLASEAWEIAEASDAHIRLFGHCIPQLDELRAYAAETGLDPLDLALYGGEDYELVGTVRADGVDELSGIFAQAGLRFWVVGEVAEASPYGSPAGVTFIREPGGEPVLLGKKGYNHFA</sequence>
<dbReference type="Gene3D" id="3.30.1330.10">
    <property type="entry name" value="PurM-like, N-terminal domain"/>
    <property type="match status" value="1"/>
</dbReference>
<gene>
    <name evidence="1 4" type="primary">thiL</name>
    <name evidence="4" type="ORF">ACFFNY_05775</name>
</gene>
<dbReference type="CDD" id="cd02194">
    <property type="entry name" value="ThiL"/>
    <property type="match status" value="1"/>
</dbReference>
<feature type="binding site" evidence="1">
    <location>
        <position position="51"/>
    </location>
    <ligand>
        <name>Mg(2+)</name>
        <dbReference type="ChEBI" id="CHEBI:18420"/>
        <label>4</label>
    </ligand>
</feature>
<comment type="miscellaneous">
    <text evidence="1">Reaction mechanism of ThiL seems to utilize a direct, inline transfer of the gamma-phosphate of ATP to TMP rather than a phosphorylated enzyme intermediate.</text>
</comment>
<feature type="binding site" evidence="1">
    <location>
        <position position="53"/>
    </location>
    <ligand>
        <name>Mg(2+)</name>
        <dbReference type="ChEBI" id="CHEBI:18420"/>
        <label>2</label>
    </ligand>
</feature>
<keyword evidence="1" id="KW-0067">ATP-binding</keyword>
<keyword evidence="5" id="KW-1185">Reference proteome</keyword>
<reference evidence="4 5" key="1">
    <citation type="submission" date="2024-09" db="EMBL/GenBank/DDBJ databases">
        <authorList>
            <person name="Sun Q."/>
            <person name="Mori K."/>
        </authorList>
    </citation>
    <scope>NUCLEOTIDE SEQUENCE [LARGE SCALE GENOMIC DNA]</scope>
    <source>
        <strain evidence="4 5">JCM 12520</strain>
    </source>
</reference>
<feature type="binding site" evidence="1">
    <location>
        <position position="82"/>
    </location>
    <ligand>
        <name>Mg(2+)</name>
        <dbReference type="ChEBI" id="CHEBI:18420"/>
        <label>4</label>
    </ligand>
</feature>
<feature type="binding site" evidence="1">
    <location>
        <position position="36"/>
    </location>
    <ligand>
        <name>Mg(2+)</name>
        <dbReference type="ChEBI" id="CHEBI:18420"/>
        <label>3</label>
    </ligand>
</feature>
<dbReference type="InterPro" id="IPR016188">
    <property type="entry name" value="PurM-like_N"/>
</dbReference>
<evidence type="ECO:0000259" key="2">
    <source>
        <dbReference type="Pfam" id="PF00586"/>
    </source>
</evidence>
<evidence type="ECO:0000259" key="3">
    <source>
        <dbReference type="Pfam" id="PF02769"/>
    </source>
</evidence>
<dbReference type="EC" id="2.7.4.16" evidence="1"/>
<dbReference type="Pfam" id="PF02769">
    <property type="entry name" value="AIRS_C"/>
    <property type="match status" value="1"/>
</dbReference>
<feature type="binding site" evidence="1">
    <location>
        <position position="156"/>
    </location>
    <ligand>
        <name>ATP</name>
        <dbReference type="ChEBI" id="CHEBI:30616"/>
    </ligand>
</feature>
<comment type="function">
    <text evidence="1">Catalyzes the ATP-dependent phosphorylation of thiamine-monophosphate (TMP) to form thiamine-pyrophosphate (TPP), the active form of vitamin B1.</text>
</comment>
<dbReference type="HAMAP" id="MF_02128">
    <property type="entry name" value="TMP_kinase"/>
    <property type="match status" value="1"/>
</dbReference>
<dbReference type="InterPro" id="IPR036921">
    <property type="entry name" value="PurM-like_N_sf"/>
</dbReference>
<feature type="domain" description="PurM-like N-terminal" evidence="2">
    <location>
        <begin position="34"/>
        <end position="147"/>
    </location>
</feature>
<dbReference type="PIRSF" id="PIRSF005303">
    <property type="entry name" value="Thiam_monoph_kin"/>
    <property type="match status" value="1"/>
</dbReference>
<dbReference type="Pfam" id="PF00586">
    <property type="entry name" value="AIRS"/>
    <property type="match status" value="1"/>
</dbReference>
<feature type="binding site" evidence="1">
    <location>
        <position position="82"/>
    </location>
    <ligand>
        <name>Mg(2+)</name>
        <dbReference type="ChEBI" id="CHEBI:18420"/>
        <label>3</label>
    </ligand>
</feature>
<feature type="binding site" evidence="1">
    <location>
        <position position="82"/>
    </location>
    <ligand>
        <name>Mg(2+)</name>
        <dbReference type="ChEBI" id="CHEBI:18420"/>
        <label>2</label>
    </ligand>
</feature>
<feature type="domain" description="PurM-like C-terminal" evidence="3">
    <location>
        <begin position="160"/>
        <end position="320"/>
    </location>
</feature>
<keyword evidence="1" id="KW-0784">Thiamine biosynthesis</keyword>
<feature type="binding site" evidence="1">
    <location>
        <position position="112"/>
    </location>
    <ligand>
        <name>ATP</name>
        <dbReference type="ChEBI" id="CHEBI:30616"/>
    </ligand>
</feature>
<name>A0ABV5VS31_9BACL</name>
<dbReference type="InterPro" id="IPR006283">
    <property type="entry name" value="ThiL-like"/>
</dbReference>
<dbReference type="EMBL" id="JBHMAG010000004">
    <property type="protein sequence ID" value="MFB9751076.1"/>
    <property type="molecule type" value="Genomic_DNA"/>
</dbReference>
<protein>
    <recommendedName>
        <fullName evidence="1">Thiamine-monophosphate kinase</fullName>
        <shortName evidence="1">TMP kinase</shortName>
        <shortName evidence="1">Thiamine-phosphate kinase</shortName>
        <ecNumber evidence="1">2.7.4.16</ecNumber>
    </recommendedName>
</protein>
<feature type="binding site" evidence="1">
    <location>
        <position position="231"/>
    </location>
    <ligand>
        <name>Mg(2+)</name>
        <dbReference type="ChEBI" id="CHEBI:18420"/>
        <label>3</label>
    </ligand>
</feature>
<dbReference type="RefSeq" id="WP_344905811.1">
    <property type="nucleotide sequence ID" value="NZ_BAAAYO010000002.1"/>
</dbReference>
<dbReference type="PANTHER" id="PTHR30270">
    <property type="entry name" value="THIAMINE-MONOPHOSPHATE KINASE"/>
    <property type="match status" value="1"/>
</dbReference>
<dbReference type="Gene3D" id="3.90.650.10">
    <property type="entry name" value="PurM-like C-terminal domain"/>
    <property type="match status" value="1"/>
</dbReference>
<proteinExistence type="inferred from homology"/>